<organism evidence="3 4">
    <name type="scientific">Coccomyxa subellipsoidea</name>
    <dbReference type="NCBI Taxonomy" id="248742"/>
    <lineage>
        <taxon>Eukaryota</taxon>
        <taxon>Viridiplantae</taxon>
        <taxon>Chlorophyta</taxon>
        <taxon>core chlorophytes</taxon>
        <taxon>Trebouxiophyceae</taxon>
        <taxon>Trebouxiophyceae incertae sedis</taxon>
        <taxon>Coccomyxaceae</taxon>
        <taxon>Coccomyxa</taxon>
    </lineage>
</organism>
<dbReference type="Proteomes" id="UP001491310">
    <property type="component" value="Unassembled WGS sequence"/>
</dbReference>
<keyword evidence="1" id="KW-0653">Protein transport</keyword>
<dbReference type="Pfam" id="PF03031">
    <property type="entry name" value="NIF"/>
    <property type="match status" value="1"/>
</dbReference>
<dbReference type="InterPro" id="IPR004274">
    <property type="entry name" value="FCP1_dom"/>
</dbReference>
<dbReference type="CDD" id="cd07521">
    <property type="entry name" value="HAD_FCP1-like"/>
    <property type="match status" value="1"/>
</dbReference>
<evidence type="ECO:0000313" key="3">
    <source>
        <dbReference type="EMBL" id="KAK9917076.1"/>
    </source>
</evidence>
<dbReference type="SMART" id="SM00577">
    <property type="entry name" value="CPDc"/>
    <property type="match status" value="1"/>
</dbReference>
<dbReference type="InterPro" id="IPR036412">
    <property type="entry name" value="HAD-like_sf"/>
</dbReference>
<dbReference type="EMBL" id="JALJOT010000002">
    <property type="protein sequence ID" value="KAK9917076.1"/>
    <property type="molecule type" value="Genomic_DNA"/>
</dbReference>
<reference evidence="3 4" key="1">
    <citation type="journal article" date="2024" name="Nat. Commun.">
        <title>Phylogenomics reveals the evolutionary origins of lichenization in chlorophyte algae.</title>
        <authorList>
            <person name="Puginier C."/>
            <person name="Libourel C."/>
            <person name="Otte J."/>
            <person name="Skaloud P."/>
            <person name="Haon M."/>
            <person name="Grisel S."/>
            <person name="Petersen M."/>
            <person name="Berrin J.G."/>
            <person name="Delaux P.M."/>
            <person name="Dal Grande F."/>
            <person name="Keller J."/>
        </authorList>
    </citation>
    <scope>NUCLEOTIDE SEQUENCE [LARGE SCALE GENOMIC DNA]</scope>
    <source>
        <strain evidence="3 4">SAG 216-7</strain>
    </source>
</reference>
<accession>A0ABR2Z089</accession>
<comment type="function">
    <text evidence="1">Essential component of the TIM23 complex, a complex that mediates the translocation of transit peptide-containing proteins across the mitochondrial inner membrane.</text>
</comment>
<evidence type="ECO:0000256" key="1">
    <source>
        <dbReference type="RuleBase" id="RU365079"/>
    </source>
</evidence>
<keyword evidence="1" id="KW-0811">Translocation</keyword>
<comment type="subcellular location">
    <subcellularLocation>
        <location evidence="1">Mitochondrion inner membrane</location>
        <topology evidence="1">Single-pass membrane protein</topology>
    </subcellularLocation>
</comment>
<gene>
    <name evidence="3" type="ORF">WJX75_000642</name>
</gene>
<comment type="caution">
    <text evidence="3">The sequence shown here is derived from an EMBL/GenBank/DDBJ whole genome shotgun (WGS) entry which is preliminary data.</text>
</comment>
<keyword evidence="1" id="KW-0809">Transit peptide</keyword>
<dbReference type="InterPro" id="IPR050365">
    <property type="entry name" value="TIM50"/>
</dbReference>
<evidence type="ECO:0000259" key="2">
    <source>
        <dbReference type="PROSITE" id="PS50969"/>
    </source>
</evidence>
<sequence>MDVPAPIYFDQGAQIAVAEIELSTSANQSRPKKKIQKRGKQECDRGKKTLVLDLDQTLVVASYTSQGDHDFTVDNSPFGVFYMHKRPGLDTFLRTVAQRFEIVVYTAATSDYADEVLDAIDKDCMLGNVTSAGAGQSHCINSESGGTHLLLP</sequence>
<dbReference type="PANTHER" id="PTHR12210">
    <property type="entry name" value="DULLARD PROTEIN PHOSPHATASE"/>
    <property type="match status" value="1"/>
</dbReference>
<proteinExistence type="inferred from homology"/>
<keyword evidence="1" id="KW-0813">Transport</keyword>
<protein>
    <recommendedName>
        <fullName evidence="1">Mitochondrial import inner membrane translocase subunit TIM50</fullName>
    </recommendedName>
</protein>
<comment type="subunit">
    <text evidence="1">Component of the TIM23 complex.</text>
</comment>
<comment type="similarity">
    <text evidence="1">Belongs to the TIM50 family.</text>
</comment>
<dbReference type="Gene3D" id="3.40.50.1000">
    <property type="entry name" value="HAD superfamily/HAD-like"/>
    <property type="match status" value="1"/>
</dbReference>
<dbReference type="SUPFAM" id="SSF56784">
    <property type="entry name" value="HAD-like"/>
    <property type="match status" value="1"/>
</dbReference>
<feature type="domain" description="FCP1 homology" evidence="2">
    <location>
        <begin position="43"/>
        <end position="152"/>
    </location>
</feature>
<keyword evidence="1" id="KW-0496">Mitochondrion</keyword>
<dbReference type="PROSITE" id="PS50969">
    <property type="entry name" value="FCP1"/>
    <property type="match status" value="1"/>
</dbReference>
<keyword evidence="4" id="KW-1185">Reference proteome</keyword>
<name>A0ABR2Z089_9CHLO</name>
<dbReference type="InterPro" id="IPR023214">
    <property type="entry name" value="HAD_sf"/>
</dbReference>
<evidence type="ECO:0000313" key="4">
    <source>
        <dbReference type="Proteomes" id="UP001491310"/>
    </source>
</evidence>